<evidence type="ECO:0000313" key="2">
    <source>
        <dbReference type="Proteomes" id="UP001595191"/>
    </source>
</evidence>
<protein>
    <submittedName>
        <fullName evidence="1">Transposase</fullName>
    </submittedName>
</protein>
<dbReference type="EMBL" id="JBHFPV010000001">
    <property type="protein sequence ID" value="MFH6601861.1"/>
    <property type="molecule type" value="Genomic_DNA"/>
</dbReference>
<dbReference type="Proteomes" id="UP001595191">
    <property type="component" value="Unassembled WGS sequence"/>
</dbReference>
<reference evidence="1" key="1">
    <citation type="submission" date="2024-09" db="EMBL/GenBank/DDBJ databases">
        <authorList>
            <person name="Liu J."/>
        </authorList>
    </citation>
    <scope>NUCLEOTIDE SEQUENCE</scope>
    <source>
        <strain evidence="1">NBU2967</strain>
    </source>
</reference>
<keyword evidence="2" id="KW-1185">Reference proteome</keyword>
<accession>A0ACC7LFF5</accession>
<comment type="caution">
    <text evidence="1">The sequence shown here is derived from an EMBL/GenBank/DDBJ whole genome shotgun (WGS) entry which is preliminary data.</text>
</comment>
<evidence type="ECO:0000313" key="1">
    <source>
        <dbReference type="EMBL" id="MFH6601861.1"/>
    </source>
</evidence>
<organism evidence="1 2">
    <name type="scientific">Meishania litoralis</name>
    <dbReference type="NCBI Taxonomy" id="3434685"/>
    <lineage>
        <taxon>Bacteria</taxon>
        <taxon>Pseudomonadati</taxon>
        <taxon>Bacteroidota</taxon>
        <taxon>Flavobacteriia</taxon>
        <taxon>Flavobacteriales</taxon>
        <taxon>Flavobacteriaceae</taxon>
        <taxon>Meishania</taxon>
    </lineage>
</organism>
<gene>
    <name evidence="1" type="ORF">ACEZ3G_00115</name>
</gene>
<name>A0ACC7LFF5_9FLAO</name>
<proteinExistence type="predicted"/>
<sequence>MKGKRQSTVEPVFGTLTQFMGLRKINTIGLKQANKVMHLSAIAYNLKKYLNFEQKSAKSAGDLKAQNFIENILEKLFSILFDHLYFTIRQPA</sequence>